<evidence type="ECO:0000313" key="1">
    <source>
        <dbReference type="EMBL" id="OGZ09539.1"/>
    </source>
</evidence>
<gene>
    <name evidence="1" type="ORF">A3D67_03840</name>
</gene>
<protein>
    <submittedName>
        <fullName evidence="1">Uncharacterized protein</fullName>
    </submittedName>
</protein>
<evidence type="ECO:0000313" key="2">
    <source>
        <dbReference type="Proteomes" id="UP000178099"/>
    </source>
</evidence>
<comment type="caution">
    <text evidence="1">The sequence shown here is derived from an EMBL/GenBank/DDBJ whole genome shotgun (WGS) entry which is preliminary data.</text>
</comment>
<dbReference type="EMBL" id="MHLN01000050">
    <property type="protein sequence ID" value="OGZ09539.1"/>
    <property type="molecule type" value="Genomic_DNA"/>
</dbReference>
<accession>A0A1G2D7F2</accession>
<reference evidence="1 2" key="1">
    <citation type="journal article" date="2016" name="Nat. Commun.">
        <title>Thousands of microbial genomes shed light on interconnected biogeochemical processes in an aquifer system.</title>
        <authorList>
            <person name="Anantharaman K."/>
            <person name="Brown C.T."/>
            <person name="Hug L.A."/>
            <person name="Sharon I."/>
            <person name="Castelle C.J."/>
            <person name="Probst A.J."/>
            <person name="Thomas B.C."/>
            <person name="Singh A."/>
            <person name="Wilkins M.J."/>
            <person name="Karaoz U."/>
            <person name="Brodie E.L."/>
            <person name="Williams K.H."/>
            <person name="Hubbard S.S."/>
            <person name="Banfield J.F."/>
        </authorList>
    </citation>
    <scope>NUCLEOTIDE SEQUENCE [LARGE SCALE GENOMIC DNA]</scope>
</reference>
<dbReference type="AlphaFoldDB" id="A0A1G2D7F2"/>
<organism evidence="1 2">
    <name type="scientific">Candidatus Lloydbacteria bacterium RIFCSPHIGHO2_02_FULL_51_22</name>
    <dbReference type="NCBI Taxonomy" id="1798663"/>
    <lineage>
        <taxon>Bacteria</taxon>
        <taxon>Candidatus Lloydiibacteriota</taxon>
    </lineage>
</organism>
<sequence>MDGILVKATADEVARRIRGSGIPPVTAVAAVFKEQHGGKGWDDEFRRAVLAELGRRGGKKAAQVKKAKKARDSFLKEKMIREAQHLAFQRKDHLVPDLY</sequence>
<dbReference type="Proteomes" id="UP000178099">
    <property type="component" value="Unassembled WGS sequence"/>
</dbReference>
<name>A0A1G2D7F2_9BACT</name>
<proteinExistence type="predicted"/>